<dbReference type="Pfam" id="PF22725">
    <property type="entry name" value="GFO_IDH_MocA_C3"/>
    <property type="match status" value="1"/>
</dbReference>
<gene>
    <name evidence="5" type="ORF">QQZ08_008479</name>
</gene>
<comment type="similarity">
    <text evidence="1">Belongs to the Gfo/Idh/MocA family.</text>
</comment>
<dbReference type="InterPro" id="IPR036291">
    <property type="entry name" value="NAD(P)-bd_dom_sf"/>
</dbReference>
<dbReference type="EMBL" id="JAZAVK010000088">
    <property type="protein sequence ID" value="KAK7424849.1"/>
    <property type="molecule type" value="Genomic_DNA"/>
</dbReference>
<comment type="caution">
    <text evidence="5">The sequence shown here is derived from an EMBL/GenBank/DDBJ whole genome shotgun (WGS) entry which is preliminary data.</text>
</comment>
<accession>A0ABR1HVI7</accession>
<proteinExistence type="inferred from homology"/>
<evidence type="ECO:0000259" key="3">
    <source>
        <dbReference type="Pfam" id="PF01408"/>
    </source>
</evidence>
<name>A0ABR1HVI7_9HYPO</name>
<sequence length="155" mass="16939">MASNIYKADIIGYGTSANVFHSPFLTASPSFKVHGIVQRSGDTAKEADPETVIYRSADELLDDKNIDLVVLCTLVIAEGHVGRMLEFSSHYDLYLKDLPGFWPKMVTQPGGGLLYGLGTHIIDQTLVLFGLLSKITGFLQSQHVTGMDDAFTVVF</sequence>
<keyword evidence="6" id="KW-1185">Reference proteome</keyword>
<dbReference type="InterPro" id="IPR051317">
    <property type="entry name" value="Gfo/Idh/MocA_oxidoreduct"/>
</dbReference>
<evidence type="ECO:0000313" key="5">
    <source>
        <dbReference type="EMBL" id="KAK7424849.1"/>
    </source>
</evidence>
<feature type="domain" description="GFO/IDH/MocA-like oxidoreductase" evidence="4">
    <location>
        <begin position="75"/>
        <end position="155"/>
    </location>
</feature>
<dbReference type="PANTHER" id="PTHR43708:SF5">
    <property type="entry name" value="CONSERVED EXPRESSED OXIDOREDUCTASE (EUROFUNG)-RELATED"/>
    <property type="match status" value="1"/>
</dbReference>
<feature type="domain" description="Gfo/Idh/MocA-like oxidoreductase N-terminal" evidence="3">
    <location>
        <begin position="10"/>
        <end position="74"/>
    </location>
</feature>
<reference evidence="5 6" key="1">
    <citation type="journal article" date="2025" name="Microbiol. Resour. Announc.">
        <title>Draft genome sequences for Neonectria magnoliae and Neonectria punicea, canker pathogens of Liriodendron tulipifera and Acer saccharum in West Virginia.</title>
        <authorList>
            <person name="Petronek H.M."/>
            <person name="Kasson M.T."/>
            <person name="Metheny A.M."/>
            <person name="Stauder C.M."/>
            <person name="Lovett B."/>
            <person name="Lynch S.C."/>
            <person name="Garnas J.R."/>
            <person name="Kasson L.R."/>
            <person name="Stajich J.E."/>
        </authorList>
    </citation>
    <scope>NUCLEOTIDE SEQUENCE [LARGE SCALE GENOMIC DNA]</scope>
    <source>
        <strain evidence="5 6">NRRL 64651</strain>
    </source>
</reference>
<dbReference type="Proteomes" id="UP001498421">
    <property type="component" value="Unassembled WGS sequence"/>
</dbReference>
<dbReference type="PANTHER" id="PTHR43708">
    <property type="entry name" value="CONSERVED EXPRESSED OXIDOREDUCTASE (EUROFUNG)"/>
    <property type="match status" value="1"/>
</dbReference>
<dbReference type="InterPro" id="IPR000683">
    <property type="entry name" value="Gfo/Idh/MocA-like_OxRdtase_N"/>
</dbReference>
<evidence type="ECO:0000259" key="4">
    <source>
        <dbReference type="Pfam" id="PF22725"/>
    </source>
</evidence>
<protein>
    <recommendedName>
        <fullName evidence="7">Oxidoreductase</fullName>
    </recommendedName>
</protein>
<evidence type="ECO:0000256" key="2">
    <source>
        <dbReference type="ARBA" id="ARBA00023002"/>
    </source>
</evidence>
<dbReference type="Pfam" id="PF01408">
    <property type="entry name" value="GFO_IDH_MocA"/>
    <property type="match status" value="1"/>
</dbReference>
<dbReference type="Gene3D" id="3.30.360.10">
    <property type="entry name" value="Dihydrodipicolinate Reductase, domain 2"/>
    <property type="match status" value="1"/>
</dbReference>
<dbReference type="Gene3D" id="3.40.50.720">
    <property type="entry name" value="NAD(P)-binding Rossmann-like Domain"/>
    <property type="match status" value="1"/>
</dbReference>
<evidence type="ECO:0008006" key="7">
    <source>
        <dbReference type="Google" id="ProtNLM"/>
    </source>
</evidence>
<evidence type="ECO:0000256" key="1">
    <source>
        <dbReference type="ARBA" id="ARBA00010928"/>
    </source>
</evidence>
<keyword evidence="2" id="KW-0560">Oxidoreductase</keyword>
<dbReference type="InterPro" id="IPR055170">
    <property type="entry name" value="GFO_IDH_MocA-like_dom"/>
</dbReference>
<organism evidence="5 6">
    <name type="scientific">Neonectria magnoliae</name>
    <dbReference type="NCBI Taxonomy" id="2732573"/>
    <lineage>
        <taxon>Eukaryota</taxon>
        <taxon>Fungi</taxon>
        <taxon>Dikarya</taxon>
        <taxon>Ascomycota</taxon>
        <taxon>Pezizomycotina</taxon>
        <taxon>Sordariomycetes</taxon>
        <taxon>Hypocreomycetidae</taxon>
        <taxon>Hypocreales</taxon>
        <taxon>Nectriaceae</taxon>
        <taxon>Neonectria</taxon>
    </lineage>
</organism>
<evidence type="ECO:0000313" key="6">
    <source>
        <dbReference type="Proteomes" id="UP001498421"/>
    </source>
</evidence>
<dbReference type="SUPFAM" id="SSF51735">
    <property type="entry name" value="NAD(P)-binding Rossmann-fold domains"/>
    <property type="match status" value="1"/>
</dbReference>